<sequence length="139" mass="15901">MAVKSEVDDAQVSDMREHLSQQHIQHAKLMADADWGSYEGGRSAERRKLLYLKGERLFIRQLCFSLEHYCTVPRASAGSQGGTYETCYVGLSCVTDDRRRPKKAEMDFPDRNSRGWPRSLSMARPNPEKNDPTTFPMDE</sequence>
<dbReference type="GO" id="GO:0016301">
    <property type="term" value="F:kinase activity"/>
    <property type="evidence" value="ECO:0007669"/>
    <property type="project" value="UniProtKB-KW"/>
</dbReference>
<feature type="compositionally biased region" description="Basic and acidic residues" evidence="1">
    <location>
        <begin position="97"/>
        <end position="113"/>
    </location>
</feature>
<keyword evidence="2" id="KW-0808">Transferase</keyword>
<organism evidence="2 3">
    <name type="scientific">Striga asiatica</name>
    <name type="common">Asiatic witchweed</name>
    <name type="synonym">Buchnera asiatica</name>
    <dbReference type="NCBI Taxonomy" id="4170"/>
    <lineage>
        <taxon>Eukaryota</taxon>
        <taxon>Viridiplantae</taxon>
        <taxon>Streptophyta</taxon>
        <taxon>Embryophyta</taxon>
        <taxon>Tracheophyta</taxon>
        <taxon>Spermatophyta</taxon>
        <taxon>Magnoliopsida</taxon>
        <taxon>eudicotyledons</taxon>
        <taxon>Gunneridae</taxon>
        <taxon>Pentapetalae</taxon>
        <taxon>asterids</taxon>
        <taxon>lamiids</taxon>
        <taxon>Lamiales</taxon>
        <taxon>Orobanchaceae</taxon>
        <taxon>Buchnereae</taxon>
        <taxon>Striga</taxon>
    </lineage>
</organism>
<protein>
    <submittedName>
        <fullName evidence="2">Kinase interacting family protein</fullName>
    </submittedName>
</protein>
<comment type="caution">
    <text evidence="2">The sequence shown here is derived from an EMBL/GenBank/DDBJ whole genome shotgun (WGS) entry which is preliminary data.</text>
</comment>
<reference evidence="3" key="1">
    <citation type="journal article" date="2019" name="Curr. Biol.">
        <title>Genome Sequence of Striga asiatica Provides Insight into the Evolution of Plant Parasitism.</title>
        <authorList>
            <person name="Yoshida S."/>
            <person name="Kim S."/>
            <person name="Wafula E.K."/>
            <person name="Tanskanen J."/>
            <person name="Kim Y.M."/>
            <person name="Honaas L."/>
            <person name="Yang Z."/>
            <person name="Spallek T."/>
            <person name="Conn C.E."/>
            <person name="Ichihashi Y."/>
            <person name="Cheong K."/>
            <person name="Cui S."/>
            <person name="Der J.P."/>
            <person name="Gundlach H."/>
            <person name="Jiao Y."/>
            <person name="Hori C."/>
            <person name="Ishida J.K."/>
            <person name="Kasahara H."/>
            <person name="Kiba T."/>
            <person name="Kim M.S."/>
            <person name="Koo N."/>
            <person name="Laohavisit A."/>
            <person name="Lee Y.H."/>
            <person name="Lumba S."/>
            <person name="McCourt P."/>
            <person name="Mortimer J.C."/>
            <person name="Mutuku J.M."/>
            <person name="Nomura T."/>
            <person name="Sasaki-Sekimoto Y."/>
            <person name="Seto Y."/>
            <person name="Wang Y."/>
            <person name="Wakatake T."/>
            <person name="Sakakibara H."/>
            <person name="Demura T."/>
            <person name="Yamaguchi S."/>
            <person name="Yoneyama K."/>
            <person name="Manabe R.I."/>
            <person name="Nelson D.C."/>
            <person name="Schulman A.H."/>
            <person name="Timko M.P."/>
            <person name="dePamphilis C.W."/>
            <person name="Choi D."/>
            <person name="Shirasu K."/>
        </authorList>
    </citation>
    <scope>NUCLEOTIDE SEQUENCE [LARGE SCALE GENOMIC DNA]</scope>
    <source>
        <strain evidence="3">cv. UVA1</strain>
    </source>
</reference>
<proteinExistence type="predicted"/>
<evidence type="ECO:0000313" key="3">
    <source>
        <dbReference type="Proteomes" id="UP000325081"/>
    </source>
</evidence>
<gene>
    <name evidence="2" type="ORF">STAS_26407</name>
</gene>
<keyword evidence="3" id="KW-1185">Reference proteome</keyword>
<dbReference type="EMBL" id="BKCP01008515">
    <property type="protein sequence ID" value="GER49168.1"/>
    <property type="molecule type" value="Genomic_DNA"/>
</dbReference>
<dbReference type="Proteomes" id="UP000325081">
    <property type="component" value="Unassembled WGS sequence"/>
</dbReference>
<evidence type="ECO:0000256" key="1">
    <source>
        <dbReference type="SAM" id="MobiDB-lite"/>
    </source>
</evidence>
<dbReference type="AlphaFoldDB" id="A0A5A7QW47"/>
<name>A0A5A7QW47_STRAF</name>
<evidence type="ECO:0000313" key="2">
    <source>
        <dbReference type="EMBL" id="GER49168.1"/>
    </source>
</evidence>
<keyword evidence="2" id="KW-0418">Kinase</keyword>
<feature type="region of interest" description="Disordered" evidence="1">
    <location>
        <begin position="97"/>
        <end position="139"/>
    </location>
</feature>
<accession>A0A5A7QW47</accession>